<evidence type="ECO:0000313" key="2">
    <source>
        <dbReference type="EMBL" id="KAF2860230.1"/>
    </source>
</evidence>
<feature type="region of interest" description="Disordered" evidence="1">
    <location>
        <begin position="1"/>
        <end position="37"/>
    </location>
</feature>
<name>A0A6A7BYD5_9PEZI</name>
<keyword evidence="3" id="KW-1185">Reference proteome</keyword>
<dbReference type="OrthoDB" id="5552418at2759"/>
<dbReference type="Proteomes" id="UP000799421">
    <property type="component" value="Unassembled WGS sequence"/>
</dbReference>
<dbReference type="EMBL" id="MU005984">
    <property type="protein sequence ID" value="KAF2860230.1"/>
    <property type="molecule type" value="Genomic_DNA"/>
</dbReference>
<accession>A0A6A7BYD5</accession>
<sequence length="337" mass="37787">MEHSDNPPDQPTSTENRSVEHVRPSVESPDQGSASSTSGRILLQHHPASFLETVGGATQPAHGLQQHEYDGLQYAQSRFPQAQAQYPVYGPSMSYGSSQHYEHIPQWREGAGAAFTPSAYYIANHRNPVSASNLSAHSLAAQYQPGSLQPTDPSIAHYAFANAPVDHSHAVHYQYLDQYQLENQAVGRDFGEYQARIGTIFTLVKEGNLRDAKDLLLQISQYLLGNVEQFGLTNDDETLRDERIKLWDEFNSCWLSTMLRQYELVEKLALTGRRPQESQSMMTARELEQLSLELVHLCDAVERFGLVDYQMGVAEDEIMDLVIRILDLLEPAQQGSP</sequence>
<protein>
    <submittedName>
        <fullName evidence="2">Uncharacterized protein</fullName>
    </submittedName>
</protein>
<gene>
    <name evidence="2" type="ORF">K470DRAFT_77962</name>
</gene>
<evidence type="ECO:0000313" key="3">
    <source>
        <dbReference type="Proteomes" id="UP000799421"/>
    </source>
</evidence>
<feature type="compositionally biased region" description="Polar residues" evidence="1">
    <location>
        <begin position="28"/>
        <end position="37"/>
    </location>
</feature>
<proteinExistence type="predicted"/>
<evidence type="ECO:0000256" key="1">
    <source>
        <dbReference type="SAM" id="MobiDB-lite"/>
    </source>
</evidence>
<dbReference type="AlphaFoldDB" id="A0A6A7BYD5"/>
<organism evidence="2 3">
    <name type="scientific">Piedraia hortae CBS 480.64</name>
    <dbReference type="NCBI Taxonomy" id="1314780"/>
    <lineage>
        <taxon>Eukaryota</taxon>
        <taxon>Fungi</taxon>
        <taxon>Dikarya</taxon>
        <taxon>Ascomycota</taxon>
        <taxon>Pezizomycotina</taxon>
        <taxon>Dothideomycetes</taxon>
        <taxon>Dothideomycetidae</taxon>
        <taxon>Capnodiales</taxon>
        <taxon>Piedraiaceae</taxon>
        <taxon>Piedraia</taxon>
    </lineage>
</organism>
<reference evidence="2" key="1">
    <citation type="journal article" date="2020" name="Stud. Mycol.">
        <title>101 Dothideomycetes genomes: a test case for predicting lifestyles and emergence of pathogens.</title>
        <authorList>
            <person name="Haridas S."/>
            <person name="Albert R."/>
            <person name="Binder M."/>
            <person name="Bloem J."/>
            <person name="Labutti K."/>
            <person name="Salamov A."/>
            <person name="Andreopoulos B."/>
            <person name="Baker S."/>
            <person name="Barry K."/>
            <person name="Bills G."/>
            <person name="Bluhm B."/>
            <person name="Cannon C."/>
            <person name="Castanera R."/>
            <person name="Culley D."/>
            <person name="Daum C."/>
            <person name="Ezra D."/>
            <person name="Gonzalez J."/>
            <person name="Henrissat B."/>
            <person name="Kuo A."/>
            <person name="Liang C."/>
            <person name="Lipzen A."/>
            <person name="Lutzoni F."/>
            <person name="Magnuson J."/>
            <person name="Mondo S."/>
            <person name="Nolan M."/>
            <person name="Ohm R."/>
            <person name="Pangilinan J."/>
            <person name="Park H.-J."/>
            <person name="Ramirez L."/>
            <person name="Alfaro M."/>
            <person name="Sun H."/>
            <person name="Tritt A."/>
            <person name="Yoshinaga Y."/>
            <person name="Zwiers L.-H."/>
            <person name="Turgeon B."/>
            <person name="Goodwin S."/>
            <person name="Spatafora J."/>
            <person name="Crous P."/>
            <person name="Grigoriev I."/>
        </authorList>
    </citation>
    <scope>NUCLEOTIDE SEQUENCE</scope>
    <source>
        <strain evidence="2">CBS 480.64</strain>
    </source>
</reference>